<gene>
    <name evidence="4" type="ORF">QBC42DRAFT_326237</name>
</gene>
<evidence type="ECO:0000256" key="1">
    <source>
        <dbReference type="SAM" id="Coils"/>
    </source>
</evidence>
<dbReference type="Gene3D" id="3.90.228.10">
    <property type="match status" value="1"/>
</dbReference>
<evidence type="ECO:0000259" key="3">
    <source>
        <dbReference type="Pfam" id="PF00644"/>
    </source>
</evidence>
<evidence type="ECO:0000256" key="2">
    <source>
        <dbReference type="SAM" id="MobiDB-lite"/>
    </source>
</evidence>
<feature type="coiled-coil region" evidence="1">
    <location>
        <begin position="108"/>
        <end position="140"/>
    </location>
</feature>
<accession>A0AAV9I0P1</accession>
<dbReference type="InterPro" id="IPR012317">
    <property type="entry name" value="Poly(ADP-ribose)pol_cat_dom"/>
</dbReference>
<feature type="compositionally biased region" description="Basic and acidic residues" evidence="2">
    <location>
        <begin position="71"/>
        <end position="85"/>
    </location>
</feature>
<evidence type="ECO:0000313" key="5">
    <source>
        <dbReference type="Proteomes" id="UP001321749"/>
    </source>
</evidence>
<name>A0AAV9I0P1_9PEZI</name>
<dbReference type="AlphaFoldDB" id="A0AAV9I0P1"/>
<keyword evidence="1" id="KW-0175">Coiled coil</keyword>
<reference evidence="4" key="1">
    <citation type="journal article" date="2023" name="Mol. Phylogenet. Evol.">
        <title>Genome-scale phylogeny and comparative genomics of the fungal order Sordariales.</title>
        <authorList>
            <person name="Hensen N."/>
            <person name="Bonometti L."/>
            <person name="Westerberg I."/>
            <person name="Brannstrom I.O."/>
            <person name="Guillou S."/>
            <person name="Cros-Aarteil S."/>
            <person name="Calhoun S."/>
            <person name="Haridas S."/>
            <person name="Kuo A."/>
            <person name="Mondo S."/>
            <person name="Pangilinan J."/>
            <person name="Riley R."/>
            <person name="LaButti K."/>
            <person name="Andreopoulos B."/>
            <person name="Lipzen A."/>
            <person name="Chen C."/>
            <person name="Yan M."/>
            <person name="Daum C."/>
            <person name="Ng V."/>
            <person name="Clum A."/>
            <person name="Steindorff A."/>
            <person name="Ohm R.A."/>
            <person name="Martin F."/>
            <person name="Silar P."/>
            <person name="Natvig D.O."/>
            <person name="Lalanne C."/>
            <person name="Gautier V."/>
            <person name="Ament-Velasquez S.L."/>
            <person name="Kruys A."/>
            <person name="Hutchinson M.I."/>
            <person name="Powell A.J."/>
            <person name="Barry K."/>
            <person name="Miller A.N."/>
            <person name="Grigoriev I.V."/>
            <person name="Debuchy R."/>
            <person name="Gladieux P."/>
            <person name="Hiltunen Thoren M."/>
            <person name="Johannesson H."/>
        </authorList>
    </citation>
    <scope>NUCLEOTIDE SEQUENCE</scope>
    <source>
        <strain evidence="4">PSN324</strain>
    </source>
</reference>
<feature type="region of interest" description="Disordered" evidence="2">
    <location>
        <begin position="38"/>
        <end position="85"/>
    </location>
</feature>
<comment type="caution">
    <text evidence="4">The sequence shown here is derived from an EMBL/GenBank/DDBJ whole genome shotgun (WGS) entry which is preliminary data.</text>
</comment>
<sequence length="370" mass="40858">MGRRVTRSLTALWALHPELRAKEELQAREERFEKLEAQFKKRRKRPAEEIEQEEGEEKDEENQKKQPGLETPKKQKDFDKQKEELEKREAACVAKESVIQAQEAAQKKLAAEQSAKEAAQLAKEAELQSLEQRLKEKEQSLAKSQPAPTQLVTLAAGSVMLDKLSTGSLRYLEIQEAIFSTKGRGFSKKSKTITAIYVYSEAMSGTAINTCMTNFANYVGAGSIATEYRFHGTVSACATFSTTPPPPAHSALSPCRAETCSLCSILRRGFLAARIRTGSFLKFGHGFYTAKNSWLADGYVSPHGGGTHRALIVCKVAIGNVQHLRPGSSEHSRRSPDRGYDSVCGLRKSGSETVVYREDAIIPVGVVVYT</sequence>
<organism evidence="4 5">
    <name type="scientific">Cladorrhinum samala</name>
    <dbReference type="NCBI Taxonomy" id="585594"/>
    <lineage>
        <taxon>Eukaryota</taxon>
        <taxon>Fungi</taxon>
        <taxon>Dikarya</taxon>
        <taxon>Ascomycota</taxon>
        <taxon>Pezizomycotina</taxon>
        <taxon>Sordariomycetes</taxon>
        <taxon>Sordariomycetidae</taxon>
        <taxon>Sordariales</taxon>
        <taxon>Podosporaceae</taxon>
        <taxon>Cladorrhinum</taxon>
    </lineage>
</organism>
<keyword evidence="5" id="KW-1185">Reference proteome</keyword>
<dbReference type="EMBL" id="MU864931">
    <property type="protein sequence ID" value="KAK4466572.1"/>
    <property type="molecule type" value="Genomic_DNA"/>
</dbReference>
<dbReference type="Proteomes" id="UP001321749">
    <property type="component" value="Unassembled WGS sequence"/>
</dbReference>
<feature type="compositionally biased region" description="Acidic residues" evidence="2">
    <location>
        <begin position="49"/>
        <end position="60"/>
    </location>
</feature>
<protein>
    <recommendedName>
        <fullName evidence="3">PARP catalytic domain-containing protein</fullName>
    </recommendedName>
</protein>
<feature type="domain" description="PARP catalytic" evidence="3">
    <location>
        <begin position="263"/>
        <end position="367"/>
    </location>
</feature>
<dbReference type="SUPFAM" id="SSF56399">
    <property type="entry name" value="ADP-ribosylation"/>
    <property type="match status" value="1"/>
</dbReference>
<dbReference type="GO" id="GO:0003950">
    <property type="term" value="F:NAD+ poly-ADP-ribosyltransferase activity"/>
    <property type="evidence" value="ECO:0007669"/>
    <property type="project" value="InterPro"/>
</dbReference>
<evidence type="ECO:0000313" key="4">
    <source>
        <dbReference type="EMBL" id="KAK4466572.1"/>
    </source>
</evidence>
<proteinExistence type="predicted"/>
<dbReference type="Pfam" id="PF00644">
    <property type="entry name" value="PARP"/>
    <property type="match status" value="1"/>
</dbReference>
<reference evidence="4" key="2">
    <citation type="submission" date="2023-06" db="EMBL/GenBank/DDBJ databases">
        <authorList>
            <consortium name="Lawrence Berkeley National Laboratory"/>
            <person name="Mondo S.J."/>
            <person name="Hensen N."/>
            <person name="Bonometti L."/>
            <person name="Westerberg I."/>
            <person name="Brannstrom I.O."/>
            <person name="Guillou S."/>
            <person name="Cros-Aarteil S."/>
            <person name="Calhoun S."/>
            <person name="Haridas S."/>
            <person name="Kuo A."/>
            <person name="Pangilinan J."/>
            <person name="Riley R."/>
            <person name="Labutti K."/>
            <person name="Andreopoulos B."/>
            <person name="Lipzen A."/>
            <person name="Chen C."/>
            <person name="Yanf M."/>
            <person name="Daum C."/>
            <person name="Ng V."/>
            <person name="Clum A."/>
            <person name="Steindorff A."/>
            <person name="Ohm R."/>
            <person name="Martin F."/>
            <person name="Silar P."/>
            <person name="Natvig D."/>
            <person name="Lalanne C."/>
            <person name="Gautier V."/>
            <person name="Ament-Velasquez S.L."/>
            <person name="Kruys A."/>
            <person name="Hutchinson M.I."/>
            <person name="Powell A.J."/>
            <person name="Barry K."/>
            <person name="Miller A.N."/>
            <person name="Grigoriev I.V."/>
            <person name="Debuchy R."/>
            <person name="Gladieux P."/>
            <person name="Thoren M.H."/>
            <person name="Johannesson H."/>
        </authorList>
    </citation>
    <scope>NUCLEOTIDE SEQUENCE</scope>
    <source>
        <strain evidence="4">PSN324</strain>
    </source>
</reference>